<keyword evidence="4" id="KW-0689">Ribosomal protein</keyword>
<dbReference type="GO" id="GO:0019843">
    <property type="term" value="F:rRNA binding"/>
    <property type="evidence" value="ECO:0007669"/>
    <property type="project" value="UniProtKB-KW"/>
</dbReference>
<name>A0A9N8W0F8_9GLOM</name>
<evidence type="ECO:0000256" key="5">
    <source>
        <dbReference type="ARBA" id="ARBA00023274"/>
    </source>
</evidence>
<accession>A0A9N8W0F8</accession>
<dbReference type="Proteomes" id="UP000789759">
    <property type="component" value="Unassembled WGS sequence"/>
</dbReference>
<dbReference type="OrthoDB" id="2370435at2759"/>
<dbReference type="Pfam" id="PF00163">
    <property type="entry name" value="Ribosomal_S4"/>
    <property type="match status" value="1"/>
</dbReference>
<feature type="region of interest" description="Disordered" evidence="7">
    <location>
        <begin position="1"/>
        <end position="25"/>
    </location>
</feature>
<gene>
    <name evidence="10" type="ORF">CPELLU_LOCUS1153</name>
</gene>
<evidence type="ECO:0000256" key="4">
    <source>
        <dbReference type="ARBA" id="ARBA00022980"/>
    </source>
</evidence>
<evidence type="ECO:0000313" key="10">
    <source>
        <dbReference type="EMBL" id="CAG8472778.1"/>
    </source>
</evidence>
<keyword evidence="5" id="KW-0687">Ribonucleoprotein</keyword>
<keyword evidence="11" id="KW-1185">Reference proteome</keyword>
<dbReference type="Pfam" id="PF01479">
    <property type="entry name" value="S4"/>
    <property type="match status" value="1"/>
</dbReference>
<sequence length="181" mass="21159">MSRYTENRKEFRKRTTPPGQHGAKRKRFSVYAFQNREQKKLQLLYGWRNRQLYNLFSKLKAKGGDVGNNLLIVSESRLDSLVFRSQLVTTRRMARQLVNHGHFLLNGKKVNIPSYEVRPGSVISFKKPIMKENKIIKSSLEQNSPTPSFINFDKEKLTITYLRYPLPEELNKNIDTSLIAE</sequence>
<dbReference type="PANTHER" id="PTHR11831">
    <property type="entry name" value="30S 40S RIBOSOMAL PROTEIN"/>
    <property type="match status" value="1"/>
</dbReference>
<dbReference type="InterPro" id="IPR001912">
    <property type="entry name" value="Ribosomal_uS4_N"/>
</dbReference>
<feature type="domain" description="Small ribosomal subunit protein uS4 N-terminal" evidence="9">
    <location>
        <begin position="3"/>
        <end position="75"/>
    </location>
</feature>
<evidence type="ECO:0000313" key="11">
    <source>
        <dbReference type="Proteomes" id="UP000789759"/>
    </source>
</evidence>
<dbReference type="GO" id="GO:0015935">
    <property type="term" value="C:small ribosomal subunit"/>
    <property type="evidence" value="ECO:0007669"/>
    <property type="project" value="TreeGrafter"/>
</dbReference>
<dbReference type="GO" id="GO:0003735">
    <property type="term" value="F:structural constituent of ribosome"/>
    <property type="evidence" value="ECO:0007669"/>
    <property type="project" value="TreeGrafter"/>
</dbReference>
<keyword evidence="3 6" id="KW-0694">RNA-binding</keyword>
<dbReference type="PANTHER" id="PTHR11831:SF4">
    <property type="entry name" value="SMALL RIBOSOMAL SUBUNIT PROTEIN US4M"/>
    <property type="match status" value="1"/>
</dbReference>
<dbReference type="SMART" id="SM01390">
    <property type="entry name" value="Ribosomal_S4"/>
    <property type="match status" value="1"/>
</dbReference>
<proteinExistence type="inferred from homology"/>
<dbReference type="AlphaFoldDB" id="A0A9N8W0F8"/>
<dbReference type="InterPro" id="IPR002942">
    <property type="entry name" value="S4_RNA-bd"/>
</dbReference>
<dbReference type="GO" id="GO:0042274">
    <property type="term" value="P:ribosomal small subunit biogenesis"/>
    <property type="evidence" value="ECO:0007669"/>
    <property type="project" value="TreeGrafter"/>
</dbReference>
<evidence type="ECO:0000256" key="2">
    <source>
        <dbReference type="ARBA" id="ARBA00022730"/>
    </source>
</evidence>
<dbReference type="SMART" id="SM00363">
    <property type="entry name" value="S4"/>
    <property type="match status" value="1"/>
</dbReference>
<dbReference type="Gene3D" id="3.10.290.10">
    <property type="entry name" value="RNA-binding S4 domain"/>
    <property type="match status" value="1"/>
</dbReference>
<keyword evidence="2" id="KW-0699">rRNA-binding</keyword>
<dbReference type="CDD" id="cd00165">
    <property type="entry name" value="S4"/>
    <property type="match status" value="1"/>
</dbReference>
<evidence type="ECO:0000256" key="7">
    <source>
        <dbReference type="SAM" id="MobiDB-lite"/>
    </source>
</evidence>
<dbReference type="InterPro" id="IPR022801">
    <property type="entry name" value="Ribosomal_uS4"/>
</dbReference>
<feature type="domain" description="RNA-binding S4" evidence="8">
    <location>
        <begin position="76"/>
        <end position="141"/>
    </location>
</feature>
<evidence type="ECO:0000256" key="6">
    <source>
        <dbReference type="PROSITE-ProRule" id="PRU00182"/>
    </source>
</evidence>
<dbReference type="SUPFAM" id="SSF55174">
    <property type="entry name" value="Alpha-L RNA-binding motif"/>
    <property type="match status" value="1"/>
</dbReference>
<evidence type="ECO:0000256" key="3">
    <source>
        <dbReference type="ARBA" id="ARBA00022884"/>
    </source>
</evidence>
<comment type="similarity">
    <text evidence="1">Belongs to the universal ribosomal protein uS4 family.</text>
</comment>
<protein>
    <submittedName>
        <fullName evidence="10">20123_t:CDS:1</fullName>
    </submittedName>
</protein>
<evidence type="ECO:0000256" key="1">
    <source>
        <dbReference type="ARBA" id="ARBA00007465"/>
    </source>
</evidence>
<reference evidence="10" key="1">
    <citation type="submission" date="2021-06" db="EMBL/GenBank/DDBJ databases">
        <authorList>
            <person name="Kallberg Y."/>
            <person name="Tangrot J."/>
            <person name="Rosling A."/>
        </authorList>
    </citation>
    <scope>NUCLEOTIDE SEQUENCE</scope>
    <source>
        <strain evidence="10">FL966</strain>
    </source>
</reference>
<dbReference type="Gene3D" id="1.10.1050.10">
    <property type="entry name" value="Ribosomal Protein S4 Delta 41, Chain A, domain 1"/>
    <property type="match status" value="1"/>
</dbReference>
<dbReference type="FunFam" id="3.10.290.10:FF:000001">
    <property type="entry name" value="30S ribosomal protein S4"/>
    <property type="match status" value="1"/>
</dbReference>
<evidence type="ECO:0000259" key="9">
    <source>
        <dbReference type="SMART" id="SM01390"/>
    </source>
</evidence>
<evidence type="ECO:0000259" key="8">
    <source>
        <dbReference type="SMART" id="SM00363"/>
    </source>
</evidence>
<dbReference type="PROSITE" id="PS50889">
    <property type="entry name" value="S4"/>
    <property type="match status" value="1"/>
</dbReference>
<dbReference type="NCBIfam" id="NF003717">
    <property type="entry name" value="PRK05327.1"/>
    <property type="match status" value="1"/>
</dbReference>
<organism evidence="10 11">
    <name type="scientific">Cetraspora pellucida</name>
    <dbReference type="NCBI Taxonomy" id="1433469"/>
    <lineage>
        <taxon>Eukaryota</taxon>
        <taxon>Fungi</taxon>
        <taxon>Fungi incertae sedis</taxon>
        <taxon>Mucoromycota</taxon>
        <taxon>Glomeromycotina</taxon>
        <taxon>Glomeromycetes</taxon>
        <taxon>Diversisporales</taxon>
        <taxon>Gigasporaceae</taxon>
        <taxon>Cetraspora</taxon>
    </lineage>
</organism>
<comment type="caution">
    <text evidence="10">The sequence shown here is derived from an EMBL/GenBank/DDBJ whole genome shotgun (WGS) entry which is preliminary data.</text>
</comment>
<dbReference type="EMBL" id="CAJVQA010000399">
    <property type="protein sequence ID" value="CAG8472778.1"/>
    <property type="molecule type" value="Genomic_DNA"/>
</dbReference>
<dbReference type="InterPro" id="IPR036986">
    <property type="entry name" value="S4_RNA-bd_sf"/>
</dbReference>